<dbReference type="VEuPathDB" id="VectorBase:MDOA010839"/>
<dbReference type="InterPro" id="IPR050135">
    <property type="entry name" value="dGTPase-like"/>
</dbReference>
<evidence type="ECO:0000256" key="1">
    <source>
        <dbReference type="ARBA" id="ARBA00005776"/>
    </source>
</evidence>
<accession>A0A9J7D2D7</accession>
<dbReference type="OrthoDB" id="9991235at2759"/>
<dbReference type="Pfam" id="PF01966">
    <property type="entry name" value="HD"/>
    <property type="match status" value="1"/>
</dbReference>
<dbReference type="RefSeq" id="XP_005189905.2">
    <property type="nucleotide sequence ID" value="XM_005189848.4"/>
</dbReference>
<dbReference type="STRING" id="7370.A0A1I8N2G4"/>
<feature type="domain" description="HD/PDEase" evidence="2">
    <location>
        <begin position="51"/>
        <end position="209"/>
    </location>
</feature>
<sequence>MEKGMYKYDDVVYGEIYLSEEEQEIVQTPQFQRLKKLKQLGHLKFNNGLEHTHNRFNHCIGTFHAAKLMLDALERNTPWLLGNNNKIPLVYRKAVLLAALLHDVGHGPFSHSWEHVAHNYEHEKIGFACVDKIFATIKKTFFPELRENDNYGVCLIKALIQGKINKLSSFSIEVPEKYQFIFEIVSNEHQKIDVDKWDYLKRDHYHLKDICSPDMDFDDVFLQASISQCGKHIQYRYEDYGRIYKLFAARWQFHRKCYLLPNNAILDDILRIAVNETKAKINGVNICEINAENNMAAFLELTDEKVLELIEKHPLSKLLTGQTEFCRLQDNEKLKEVSGQTKIHIPSVMSYLNCDNFQFSGDPKDKPAVTDETETIEEAISFYTDETKIFYKIDILEPKQ</sequence>
<dbReference type="SMART" id="SM00471">
    <property type="entry name" value="HDc"/>
    <property type="match status" value="1"/>
</dbReference>
<dbReference type="Proteomes" id="UP001652621">
    <property type="component" value="Unplaced"/>
</dbReference>
<dbReference type="eggNOG" id="KOG2681">
    <property type="taxonomic scope" value="Eukaryota"/>
</dbReference>
<evidence type="ECO:0000259" key="2">
    <source>
        <dbReference type="SMART" id="SM00471"/>
    </source>
</evidence>
<dbReference type="CDD" id="cd00077">
    <property type="entry name" value="HDc"/>
    <property type="match status" value="1"/>
</dbReference>
<dbReference type="InterPro" id="IPR006674">
    <property type="entry name" value="HD_domain"/>
</dbReference>
<evidence type="ECO:0000313" key="3">
    <source>
        <dbReference type="Proteomes" id="UP001652621"/>
    </source>
</evidence>
<evidence type="ECO:0000313" key="4">
    <source>
        <dbReference type="RefSeq" id="XP_005189905.2"/>
    </source>
</evidence>
<organism evidence="3 4">
    <name type="scientific">Musca domestica</name>
    <name type="common">House fly</name>
    <dbReference type="NCBI Taxonomy" id="7370"/>
    <lineage>
        <taxon>Eukaryota</taxon>
        <taxon>Metazoa</taxon>
        <taxon>Ecdysozoa</taxon>
        <taxon>Arthropoda</taxon>
        <taxon>Hexapoda</taxon>
        <taxon>Insecta</taxon>
        <taxon>Pterygota</taxon>
        <taxon>Neoptera</taxon>
        <taxon>Endopterygota</taxon>
        <taxon>Diptera</taxon>
        <taxon>Brachycera</taxon>
        <taxon>Muscomorpha</taxon>
        <taxon>Muscoidea</taxon>
        <taxon>Muscidae</taxon>
        <taxon>Musca</taxon>
    </lineage>
</organism>
<comment type="similarity">
    <text evidence="1">Belongs to the SAMHD1 family.</text>
</comment>
<dbReference type="SUPFAM" id="SSF109604">
    <property type="entry name" value="HD-domain/PDEase-like"/>
    <property type="match status" value="1"/>
</dbReference>
<protein>
    <submittedName>
        <fullName evidence="4">Deoxynucleoside triphosphate triphosphohydrolase SAMHD1 isoform X1</fullName>
    </submittedName>
</protein>
<name>A0A9J7D2D7_MUSDO</name>
<gene>
    <name evidence="4" type="primary">LOC101894944</name>
</gene>
<reference evidence="4" key="1">
    <citation type="submission" date="2025-08" db="UniProtKB">
        <authorList>
            <consortium name="RefSeq"/>
        </authorList>
    </citation>
    <scope>IDENTIFICATION</scope>
    <source>
        <strain evidence="4">Aabys</strain>
        <tissue evidence="4">Whole body</tissue>
    </source>
</reference>
<dbReference type="InterPro" id="IPR003607">
    <property type="entry name" value="HD/PDEase_dom"/>
</dbReference>
<dbReference type="PANTHER" id="PTHR11373:SF4">
    <property type="entry name" value="DEOXYNUCLEOSIDE TRIPHOSPHATE TRIPHOSPHOHYDROLASE SAMHD1"/>
    <property type="match status" value="1"/>
</dbReference>
<dbReference type="GeneID" id="101894944"/>
<proteinExistence type="inferred from homology"/>
<keyword evidence="3" id="KW-1185">Reference proteome</keyword>
<dbReference type="VEuPathDB" id="VectorBase:MDOMA2_004448"/>
<dbReference type="PANTHER" id="PTHR11373">
    <property type="entry name" value="DEOXYNUCLEOSIDE TRIPHOSPHATE TRIPHOSPHOHYDROLASE"/>
    <property type="match status" value="1"/>
</dbReference>
<dbReference type="Gene3D" id="1.10.3210.10">
    <property type="entry name" value="Hypothetical protein af1432"/>
    <property type="match status" value="1"/>
</dbReference>